<reference evidence="7" key="2">
    <citation type="submission" date="2023-05" db="EMBL/GenBank/DDBJ databases">
        <authorList>
            <person name="Schelkunov M.I."/>
        </authorList>
    </citation>
    <scope>NUCLEOTIDE SEQUENCE</scope>
    <source>
        <strain evidence="7">Hsosn_3</strain>
        <tissue evidence="7">Leaf</tissue>
    </source>
</reference>
<dbReference type="InterPro" id="IPR001563">
    <property type="entry name" value="Peptidase_S10"/>
</dbReference>
<organism evidence="7 8">
    <name type="scientific">Heracleum sosnowskyi</name>
    <dbReference type="NCBI Taxonomy" id="360622"/>
    <lineage>
        <taxon>Eukaryota</taxon>
        <taxon>Viridiplantae</taxon>
        <taxon>Streptophyta</taxon>
        <taxon>Embryophyta</taxon>
        <taxon>Tracheophyta</taxon>
        <taxon>Spermatophyta</taxon>
        <taxon>Magnoliopsida</taxon>
        <taxon>eudicotyledons</taxon>
        <taxon>Gunneridae</taxon>
        <taxon>Pentapetalae</taxon>
        <taxon>asterids</taxon>
        <taxon>campanulids</taxon>
        <taxon>Apiales</taxon>
        <taxon>Apiaceae</taxon>
        <taxon>Apioideae</taxon>
        <taxon>apioid superclade</taxon>
        <taxon>Tordylieae</taxon>
        <taxon>Tordyliinae</taxon>
        <taxon>Heracleum</taxon>
    </lineage>
</organism>
<evidence type="ECO:0000256" key="3">
    <source>
        <dbReference type="ARBA" id="ARBA00022670"/>
    </source>
</evidence>
<dbReference type="Proteomes" id="UP001237642">
    <property type="component" value="Unassembled WGS sequence"/>
</dbReference>
<dbReference type="PROSITE" id="PS00560">
    <property type="entry name" value="CARBOXYPEPT_SER_HIS"/>
    <property type="match status" value="1"/>
</dbReference>
<evidence type="ECO:0000313" key="8">
    <source>
        <dbReference type="Proteomes" id="UP001237642"/>
    </source>
</evidence>
<keyword evidence="6" id="KW-0732">Signal</keyword>
<evidence type="ECO:0000256" key="6">
    <source>
        <dbReference type="SAM" id="SignalP"/>
    </source>
</evidence>
<dbReference type="AlphaFoldDB" id="A0AAD8JFC3"/>
<comment type="similarity">
    <text evidence="1">Belongs to the peptidase S10 family.</text>
</comment>
<keyword evidence="5" id="KW-0325">Glycoprotein</keyword>
<dbReference type="Pfam" id="PF00450">
    <property type="entry name" value="Peptidase_S10"/>
    <property type="match status" value="1"/>
</dbReference>
<dbReference type="GO" id="GO:0019748">
    <property type="term" value="P:secondary metabolic process"/>
    <property type="evidence" value="ECO:0007669"/>
    <property type="project" value="TreeGrafter"/>
</dbReference>
<dbReference type="GO" id="GO:0004185">
    <property type="term" value="F:serine-type carboxypeptidase activity"/>
    <property type="evidence" value="ECO:0007669"/>
    <property type="project" value="InterPro"/>
</dbReference>
<reference evidence="7" key="1">
    <citation type="submission" date="2023-02" db="EMBL/GenBank/DDBJ databases">
        <title>Genome of toxic invasive species Heracleum sosnowskyi carries increased number of genes despite the absence of recent whole-genome duplications.</title>
        <authorList>
            <person name="Schelkunov M."/>
            <person name="Shtratnikova V."/>
            <person name="Makarenko M."/>
            <person name="Klepikova A."/>
            <person name="Omelchenko D."/>
            <person name="Novikova G."/>
            <person name="Obukhova E."/>
            <person name="Bogdanov V."/>
            <person name="Penin A."/>
            <person name="Logacheva M."/>
        </authorList>
    </citation>
    <scope>NUCLEOTIDE SEQUENCE</scope>
    <source>
        <strain evidence="7">Hsosn_3</strain>
        <tissue evidence="7">Leaf</tissue>
    </source>
</reference>
<evidence type="ECO:0000256" key="5">
    <source>
        <dbReference type="ARBA" id="ARBA00023180"/>
    </source>
</evidence>
<dbReference type="PRINTS" id="PR00724">
    <property type="entry name" value="CRBOXYPTASEC"/>
</dbReference>
<dbReference type="EMBL" id="JAUIZM010000001">
    <property type="protein sequence ID" value="KAK1402404.1"/>
    <property type="molecule type" value="Genomic_DNA"/>
</dbReference>
<evidence type="ECO:0000313" key="7">
    <source>
        <dbReference type="EMBL" id="KAK1402404.1"/>
    </source>
</evidence>
<evidence type="ECO:0000256" key="1">
    <source>
        <dbReference type="ARBA" id="ARBA00009431"/>
    </source>
</evidence>
<keyword evidence="8" id="KW-1185">Reference proteome</keyword>
<keyword evidence="4" id="KW-0378">Hydrolase</keyword>
<evidence type="ECO:0000256" key="2">
    <source>
        <dbReference type="ARBA" id="ARBA00022645"/>
    </source>
</evidence>
<dbReference type="PANTHER" id="PTHR11802">
    <property type="entry name" value="SERINE PROTEASE FAMILY S10 SERINE CARBOXYPEPTIDASE"/>
    <property type="match status" value="1"/>
</dbReference>
<dbReference type="GO" id="GO:0006508">
    <property type="term" value="P:proteolysis"/>
    <property type="evidence" value="ECO:0007669"/>
    <property type="project" value="UniProtKB-KW"/>
</dbReference>
<proteinExistence type="inferred from homology"/>
<protein>
    <submittedName>
        <fullName evidence="7">Serine carboxypeptidase-like 13</fullName>
    </submittedName>
</protein>
<dbReference type="PANTHER" id="PTHR11802:SF224">
    <property type="entry name" value="SERINE CARBOXYPEPTIDASE-LIKE 7 ISOFORM X1"/>
    <property type="match status" value="1"/>
</dbReference>
<name>A0AAD8JFC3_9APIA</name>
<keyword evidence="3" id="KW-0645">Protease</keyword>
<gene>
    <name evidence="7" type="ORF">POM88_002009</name>
</gene>
<dbReference type="GO" id="GO:0016747">
    <property type="term" value="F:acyltransferase activity, transferring groups other than amino-acyl groups"/>
    <property type="evidence" value="ECO:0007669"/>
    <property type="project" value="TreeGrafter"/>
</dbReference>
<evidence type="ECO:0000256" key="4">
    <source>
        <dbReference type="ARBA" id="ARBA00022801"/>
    </source>
</evidence>
<feature type="signal peptide" evidence="6">
    <location>
        <begin position="1"/>
        <end position="44"/>
    </location>
</feature>
<comment type="caution">
    <text evidence="7">The sequence shown here is derived from an EMBL/GenBank/DDBJ whole genome shotgun (WGS) entry which is preliminary data.</text>
</comment>
<dbReference type="InterPro" id="IPR033124">
    <property type="entry name" value="Ser_caboxypep_his_AS"/>
</dbReference>
<sequence>MIWSYTQTDTKSSFMAGTLGRRGLLLSCVHLLLLTLSASSCAYSQSIIRSLPGFNGDLPFKLETGYTGTGEKEDVELFYYFVESERNPEDDPLVVWIAGGPGCSSLRAFFYEIGPLTFDYSRSKGEKPVLQLNPYSWTKVSNVIYLDTPVGTGFSYAKTPDAYKTSDTLSSKHVYNFLRKWLNDHPRFINNPLYITGVSYSGIVIPIITQEIYNGNEAGNQPQINIKGYMIGNPLTDRNIDFNFRIPYANRMALISDQLYESAKENCEGNYISANPSNGLCARDLKEVAKCLEYIYGYQILEPSCGLVVSGTSSLKKSLVQHSHRKNLINPLRLPRMRQPRCRGDTYEYYSIWANDKTVQRALRIREGTIKEWEACNTDHYLVGKDDTETYSYNVASSVAYHRNLTNKNCRALIFSGDHDLVVPYIGTENWIQSLDLNVESTWAPWFVEHEVAGYRTTFSDNDYSLTFATVKGGGHAAPEFKPEECLAMVDRWFAQIPL</sequence>
<dbReference type="FunFam" id="3.40.50.1820:FF:000072">
    <property type="entry name" value="Serine carboxypeptidase-like 19"/>
    <property type="match status" value="1"/>
</dbReference>
<keyword evidence="2 7" id="KW-0121">Carboxypeptidase</keyword>
<accession>A0AAD8JFC3</accession>
<dbReference type="Gene3D" id="3.40.50.1820">
    <property type="entry name" value="alpha/beta hydrolase"/>
    <property type="match status" value="1"/>
</dbReference>
<dbReference type="SUPFAM" id="SSF53474">
    <property type="entry name" value="alpha/beta-Hydrolases"/>
    <property type="match status" value="1"/>
</dbReference>
<dbReference type="Gene3D" id="3.40.50.12670">
    <property type="match status" value="1"/>
</dbReference>
<dbReference type="InterPro" id="IPR029058">
    <property type="entry name" value="AB_hydrolase_fold"/>
</dbReference>
<dbReference type="FunFam" id="3.40.50.12670:FF:000002">
    <property type="entry name" value="Carboxypeptidase"/>
    <property type="match status" value="1"/>
</dbReference>
<feature type="chain" id="PRO_5042057158" evidence="6">
    <location>
        <begin position="45"/>
        <end position="499"/>
    </location>
</feature>